<sequence length="287" mass="32986">MFKSLLRDPLLHFTLAGVALFAGFTLSGSQADSPDDHTIVVDRNALLTFIQYRSKAFEPGQANEQLDAMDEAQRDKLIRKYVREEALFREAKNLGMIESDYIVRRRSVQKLEFIAQGIAEAVKDVTEQDLEAYFESHQSDYYEDPFYSFTHVFLKANGGASEQADALLRELNEEHVGFSDALPFGDRFLYHRNYVERTPDFISSHFGEGFTEELAQLARDDSRWQGPIASEHGLHLVRISDYRAGGVPPLADIRSRVEKDFLRWQQVKNQEVAIQQIVEQYDVENRL</sequence>
<keyword evidence="5" id="KW-0732">Signal</keyword>
<proteinExistence type="inferred from homology"/>
<dbReference type="EMBL" id="VTUU01000003">
    <property type="protein sequence ID" value="KAA1174111.1"/>
    <property type="molecule type" value="Genomic_DNA"/>
</dbReference>
<dbReference type="InterPro" id="IPR050245">
    <property type="entry name" value="PrsA_foldase"/>
</dbReference>
<dbReference type="RefSeq" id="WP_149599677.1">
    <property type="nucleotide sequence ID" value="NZ_VTUU01000003.1"/>
</dbReference>
<evidence type="ECO:0000313" key="7">
    <source>
        <dbReference type="EMBL" id="KAA1174111.1"/>
    </source>
</evidence>
<organism evidence="7 8">
    <name type="scientific">Marinobacter salinexigens</name>
    <dbReference type="NCBI Taxonomy" id="2919747"/>
    <lineage>
        <taxon>Bacteria</taxon>
        <taxon>Pseudomonadati</taxon>
        <taxon>Pseudomonadota</taxon>
        <taxon>Gammaproteobacteria</taxon>
        <taxon>Pseudomonadales</taxon>
        <taxon>Marinobacteraceae</taxon>
        <taxon>Marinobacter</taxon>
    </lineage>
</organism>
<keyword evidence="4" id="KW-0697">Rotamase</keyword>
<dbReference type="SUPFAM" id="SSF109998">
    <property type="entry name" value="Triger factor/SurA peptide-binding domain-like"/>
    <property type="match status" value="1"/>
</dbReference>
<keyword evidence="8" id="KW-1185">Reference proteome</keyword>
<dbReference type="EC" id="5.2.1.8" evidence="3"/>
<comment type="catalytic activity">
    <reaction evidence="1">
        <text>[protein]-peptidylproline (omega=180) = [protein]-peptidylproline (omega=0)</text>
        <dbReference type="Rhea" id="RHEA:16237"/>
        <dbReference type="Rhea" id="RHEA-COMP:10747"/>
        <dbReference type="Rhea" id="RHEA-COMP:10748"/>
        <dbReference type="ChEBI" id="CHEBI:83833"/>
        <dbReference type="ChEBI" id="CHEBI:83834"/>
        <dbReference type="EC" id="5.2.1.8"/>
    </reaction>
</comment>
<evidence type="ECO:0000256" key="2">
    <source>
        <dbReference type="ARBA" id="ARBA00007656"/>
    </source>
</evidence>
<dbReference type="InterPro" id="IPR000297">
    <property type="entry name" value="PPIase_PpiC"/>
</dbReference>
<accession>A0A5B0VJK0</accession>
<feature type="signal peptide" evidence="5">
    <location>
        <begin position="1"/>
        <end position="31"/>
    </location>
</feature>
<keyword evidence="7" id="KW-0413">Isomerase</keyword>
<name>A0A5B0VJK0_9GAMM</name>
<dbReference type="PANTHER" id="PTHR47245">
    <property type="entry name" value="PEPTIDYLPROLYL ISOMERASE"/>
    <property type="match status" value="1"/>
</dbReference>
<dbReference type="AlphaFoldDB" id="A0A5B0VJK0"/>
<dbReference type="Pfam" id="PF13145">
    <property type="entry name" value="Rotamase_2"/>
    <property type="match status" value="1"/>
</dbReference>
<reference evidence="7 8" key="1">
    <citation type="submission" date="2019-08" db="EMBL/GenBank/DDBJ databases">
        <title>Marinobacter ZYF650 sp. nov., a marine bacterium isolated from seawater of the Mariana trench.</title>
        <authorList>
            <person name="Ahmad W."/>
        </authorList>
    </citation>
    <scope>NUCLEOTIDE SEQUENCE [LARGE SCALE GENOMIC DNA]</scope>
    <source>
        <strain evidence="7 8">ZYF650</strain>
    </source>
</reference>
<protein>
    <recommendedName>
        <fullName evidence="3">peptidylprolyl isomerase</fullName>
        <ecNumber evidence="3">5.2.1.8</ecNumber>
    </recommendedName>
</protein>
<evidence type="ECO:0000256" key="1">
    <source>
        <dbReference type="ARBA" id="ARBA00000971"/>
    </source>
</evidence>
<comment type="similarity">
    <text evidence="2">Belongs to the PpiC/parvulin rotamase family.</text>
</comment>
<dbReference type="Proteomes" id="UP000323161">
    <property type="component" value="Unassembled WGS sequence"/>
</dbReference>
<gene>
    <name evidence="7" type="ORF">FWJ25_07615</name>
</gene>
<evidence type="ECO:0000313" key="8">
    <source>
        <dbReference type="Proteomes" id="UP000323161"/>
    </source>
</evidence>
<evidence type="ECO:0000259" key="6">
    <source>
        <dbReference type="Pfam" id="PF13145"/>
    </source>
</evidence>
<dbReference type="InterPro" id="IPR027304">
    <property type="entry name" value="Trigger_fact/SurA_dom_sf"/>
</dbReference>
<evidence type="ECO:0000256" key="4">
    <source>
        <dbReference type="ARBA" id="ARBA00023110"/>
    </source>
</evidence>
<evidence type="ECO:0000256" key="3">
    <source>
        <dbReference type="ARBA" id="ARBA00013194"/>
    </source>
</evidence>
<feature type="chain" id="PRO_5022974823" description="peptidylprolyl isomerase" evidence="5">
    <location>
        <begin position="32"/>
        <end position="287"/>
    </location>
</feature>
<evidence type="ECO:0000256" key="5">
    <source>
        <dbReference type="SAM" id="SignalP"/>
    </source>
</evidence>
<dbReference type="GO" id="GO:0003755">
    <property type="term" value="F:peptidyl-prolyl cis-trans isomerase activity"/>
    <property type="evidence" value="ECO:0007669"/>
    <property type="project" value="UniProtKB-KW"/>
</dbReference>
<feature type="domain" description="PpiC" evidence="6">
    <location>
        <begin position="125"/>
        <end position="254"/>
    </location>
</feature>
<dbReference type="PANTHER" id="PTHR47245:SF2">
    <property type="entry name" value="PEPTIDYL-PROLYL CIS-TRANS ISOMERASE HP_0175-RELATED"/>
    <property type="match status" value="1"/>
</dbReference>
<comment type="caution">
    <text evidence="7">The sequence shown here is derived from an EMBL/GenBank/DDBJ whole genome shotgun (WGS) entry which is preliminary data.</text>
</comment>